<proteinExistence type="predicted"/>
<comment type="caution">
    <text evidence="1">The sequence shown here is derived from an EMBL/GenBank/DDBJ whole genome shotgun (WGS) entry which is preliminary data.</text>
</comment>
<gene>
    <name evidence="1" type="ORF">LCGC14_1412290</name>
</gene>
<evidence type="ECO:0000313" key="1">
    <source>
        <dbReference type="EMBL" id="KKM73260.1"/>
    </source>
</evidence>
<organism evidence="1">
    <name type="scientific">marine sediment metagenome</name>
    <dbReference type="NCBI Taxonomy" id="412755"/>
    <lineage>
        <taxon>unclassified sequences</taxon>
        <taxon>metagenomes</taxon>
        <taxon>ecological metagenomes</taxon>
    </lineage>
</organism>
<dbReference type="AlphaFoldDB" id="A0A0F9M9C1"/>
<reference evidence="1" key="1">
    <citation type="journal article" date="2015" name="Nature">
        <title>Complex archaea that bridge the gap between prokaryotes and eukaryotes.</title>
        <authorList>
            <person name="Spang A."/>
            <person name="Saw J.H."/>
            <person name="Jorgensen S.L."/>
            <person name="Zaremba-Niedzwiedzka K."/>
            <person name="Martijn J."/>
            <person name="Lind A.E."/>
            <person name="van Eijk R."/>
            <person name="Schleper C."/>
            <person name="Guy L."/>
            <person name="Ettema T.J."/>
        </authorList>
    </citation>
    <scope>NUCLEOTIDE SEQUENCE</scope>
</reference>
<sequence>MAYRQDWAIIKQEYITNPITQEKLAIKYKVSRQAISRHCKLENWESLRNEYVTKSGQDSLDGAIDKSINDRESRIKAIETLIGLKLKAEERILLKSQSLSNLKVLSSIISKSKNNISELTKIAELLRGNATERTEITEQEKQDRINRLNSYRTPTINLTPSTN</sequence>
<protein>
    <submittedName>
        <fullName evidence="1">Uncharacterized protein</fullName>
    </submittedName>
</protein>
<accession>A0A0F9M9C1</accession>
<dbReference type="EMBL" id="LAZR01009328">
    <property type="protein sequence ID" value="KKM73260.1"/>
    <property type="molecule type" value="Genomic_DNA"/>
</dbReference>
<name>A0A0F9M9C1_9ZZZZ</name>